<keyword evidence="2" id="KW-0489">Methyltransferase</keyword>
<dbReference type="GO" id="GO:0032259">
    <property type="term" value="P:methylation"/>
    <property type="evidence" value="ECO:0007669"/>
    <property type="project" value="UniProtKB-KW"/>
</dbReference>
<dbReference type="InterPro" id="IPR029063">
    <property type="entry name" value="SAM-dependent_MTases_sf"/>
</dbReference>
<dbReference type="Gene3D" id="3.40.50.150">
    <property type="entry name" value="Vaccinia Virus protein VP39"/>
    <property type="match status" value="1"/>
</dbReference>
<keyword evidence="2" id="KW-0808">Transferase</keyword>
<accession>A0A7W3IYE3</accession>
<keyword evidence="3" id="KW-1185">Reference proteome</keyword>
<dbReference type="RefSeq" id="WP_246377103.1">
    <property type="nucleotide sequence ID" value="NZ_JACGXA010000001.1"/>
</dbReference>
<organism evidence="2 3">
    <name type="scientific">Nocardioides ginsengisegetis</name>
    <dbReference type="NCBI Taxonomy" id="661491"/>
    <lineage>
        <taxon>Bacteria</taxon>
        <taxon>Bacillati</taxon>
        <taxon>Actinomycetota</taxon>
        <taxon>Actinomycetes</taxon>
        <taxon>Propionibacteriales</taxon>
        <taxon>Nocardioidaceae</taxon>
        <taxon>Nocardioides</taxon>
    </lineage>
</organism>
<dbReference type="GO" id="GO:0008757">
    <property type="term" value="F:S-adenosylmethionine-dependent methyltransferase activity"/>
    <property type="evidence" value="ECO:0007669"/>
    <property type="project" value="InterPro"/>
</dbReference>
<protein>
    <submittedName>
        <fullName evidence="2">SAM-dependent methyltransferase</fullName>
    </submittedName>
</protein>
<dbReference type="EMBL" id="JACGXA010000001">
    <property type="protein sequence ID" value="MBA8802910.1"/>
    <property type="molecule type" value="Genomic_DNA"/>
</dbReference>
<dbReference type="Proteomes" id="UP000580910">
    <property type="component" value="Unassembled WGS sequence"/>
</dbReference>
<dbReference type="CDD" id="cd02440">
    <property type="entry name" value="AdoMet_MTases"/>
    <property type="match status" value="1"/>
</dbReference>
<dbReference type="Pfam" id="PF08241">
    <property type="entry name" value="Methyltransf_11"/>
    <property type="match status" value="1"/>
</dbReference>
<evidence type="ECO:0000259" key="1">
    <source>
        <dbReference type="Pfam" id="PF08241"/>
    </source>
</evidence>
<dbReference type="PANTHER" id="PTHR42912">
    <property type="entry name" value="METHYLTRANSFERASE"/>
    <property type="match status" value="1"/>
</dbReference>
<feature type="domain" description="Methyltransferase type 11" evidence="1">
    <location>
        <begin position="58"/>
        <end position="152"/>
    </location>
</feature>
<dbReference type="AlphaFoldDB" id="A0A7W3IYE3"/>
<gene>
    <name evidence="2" type="ORF">FB382_001201</name>
</gene>
<comment type="caution">
    <text evidence="2">The sequence shown here is derived from an EMBL/GenBank/DDBJ whole genome shotgun (WGS) entry which is preliminary data.</text>
</comment>
<dbReference type="PANTHER" id="PTHR42912:SF93">
    <property type="entry name" value="N6-ADENOSINE-METHYLTRANSFERASE TMT1A"/>
    <property type="match status" value="1"/>
</dbReference>
<dbReference type="InterPro" id="IPR013216">
    <property type="entry name" value="Methyltransf_11"/>
</dbReference>
<name>A0A7W3IYE3_9ACTN</name>
<evidence type="ECO:0000313" key="2">
    <source>
        <dbReference type="EMBL" id="MBA8802910.1"/>
    </source>
</evidence>
<dbReference type="SUPFAM" id="SSF53335">
    <property type="entry name" value="S-adenosyl-L-methionine-dependent methyltransferases"/>
    <property type="match status" value="1"/>
</dbReference>
<proteinExistence type="predicted"/>
<reference evidence="2 3" key="1">
    <citation type="submission" date="2020-07" db="EMBL/GenBank/DDBJ databases">
        <title>Sequencing the genomes of 1000 actinobacteria strains.</title>
        <authorList>
            <person name="Klenk H.-P."/>
        </authorList>
    </citation>
    <scope>NUCLEOTIDE SEQUENCE [LARGE SCALE GENOMIC DNA]</scope>
    <source>
        <strain evidence="2 3">DSM 21349</strain>
    </source>
</reference>
<evidence type="ECO:0000313" key="3">
    <source>
        <dbReference type="Proteomes" id="UP000580910"/>
    </source>
</evidence>
<sequence length="284" mass="30374">MNETAVEVDPRNAGQLRDWDGEHGAYWAEHAETYEASVARYQPALLAAVDARPGERVLDVGCGSGQLALDVVGRTPGATAVGVDLSSAQLEVARARAGDLPVEFLQADAQVHDFGEAAYDVVASRTGTMFFSDPARAFANLARATRPGGRLALLVWRGIEDNEWLREFMGAIGQVLPLASPPADAPGPFAQSDPDRVRGVIEGAGWEGVTFTAHDEPLWFGPDADRATTFIVGQMVWLFAKLDADGRRRAEANLHDVMAAHQDADGVRLASGAWLVTARRATGT</sequence>
<dbReference type="InterPro" id="IPR050508">
    <property type="entry name" value="Methyltransf_Superfamily"/>
</dbReference>